<dbReference type="SUPFAM" id="SSF51004">
    <property type="entry name" value="C-terminal (heme d1) domain of cytochrome cd1-nitrite reductase"/>
    <property type="match status" value="1"/>
</dbReference>
<protein>
    <recommendedName>
        <fullName evidence="3">TolB-like protein</fullName>
    </recommendedName>
</protein>
<dbReference type="Proteomes" id="UP000248882">
    <property type="component" value="Unassembled WGS sequence"/>
</dbReference>
<keyword evidence="2" id="KW-1185">Reference proteome</keyword>
<dbReference type="OrthoDB" id="828261at2"/>
<dbReference type="AlphaFoldDB" id="A0A2W7RGC8"/>
<organism evidence="1 2">
    <name type="scientific">Algoriphagus chordae</name>
    <dbReference type="NCBI Taxonomy" id="237019"/>
    <lineage>
        <taxon>Bacteria</taxon>
        <taxon>Pseudomonadati</taxon>
        <taxon>Bacteroidota</taxon>
        <taxon>Cytophagia</taxon>
        <taxon>Cytophagales</taxon>
        <taxon>Cyclobacteriaceae</taxon>
        <taxon>Algoriphagus</taxon>
    </lineage>
</organism>
<name>A0A2W7RGC8_9BACT</name>
<dbReference type="EMBL" id="QKZT01000006">
    <property type="protein sequence ID" value="PZX53339.1"/>
    <property type="molecule type" value="Genomic_DNA"/>
</dbReference>
<comment type="caution">
    <text evidence="1">The sequence shown here is derived from an EMBL/GenBank/DDBJ whole genome shotgun (WGS) entry which is preliminary data.</text>
</comment>
<dbReference type="PROSITE" id="PS51257">
    <property type="entry name" value="PROKAR_LIPOPROTEIN"/>
    <property type="match status" value="1"/>
</dbReference>
<dbReference type="InterPro" id="IPR011048">
    <property type="entry name" value="Haem_d1_sf"/>
</dbReference>
<gene>
    <name evidence="1" type="ORF">LV85_01757</name>
</gene>
<reference evidence="1 2" key="1">
    <citation type="submission" date="2018-06" db="EMBL/GenBank/DDBJ databases">
        <title>Genomic Encyclopedia of Archaeal and Bacterial Type Strains, Phase II (KMG-II): from individual species to whole genera.</title>
        <authorList>
            <person name="Goeker M."/>
        </authorList>
    </citation>
    <scope>NUCLEOTIDE SEQUENCE [LARGE SCALE GENOMIC DNA]</scope>
    <source>
        <strain evidence="1 2">DSM 19830</strain>
    </source>
</reference>
<evidence type="ECO:0000313" key="2">
    <source>
        <dbReference type="Proteomes" id="UP000248882"/>
    </source>
</evidence>
<accession>A0A2W7RGC8</accession>
<evidence type="ECO:0008006" key="3">
    <source>
        <dbReference type="Google" id="ProtNLM"/>
    </source>
</evidence>
<sequence length="387" mass="45259">MNRYSVFIISIICFFIGCNSKINNKNLSLDLEKEDVIIFPLDSMTSYFNHFQVVEQGDRNLLYMLTQFNNRFVVYDIETQELVKSFEFENDQRNPISIGEIPPSGFSYVNPDTIILYDFYKQQIYIGNENGEKDLLINLMRKFPSERDNWGSAYQSAEPILINDSILSITASVFTGNEPFHKDQKSDLYINLNSKEVWKENVFPEEYLSGNYYSNTRLRPTRAQDKQRGLMYYNYLNADSIYILDIKSGDRTAFYASHIDKLPSIETSSIDEFRTFADGFDSQRIYNNSQGTFVSVFYNPFKNQIIRLGYPGIVDFNNQDFKDGFYKDEKTLSFYDAGSYEFLGNVSIEGLGYDFMFFDENSFYVAQIENNKSEDELVFTKFKYPDF</sequence>
<proteinExistence type="predicted"/>
<evidence type="ECO:0000313" key="1">
    <source>
        <dbReference type="EMBL" id="PZX53339.1"/>
    </source>
</evidence>